<proteinExistence type="predicted"/>
<evidence type="ECO:0000313" key="3">
    <source>
        <dbReference type="Proteomes" id="UP001329430"/>
    </source>
</evidence>
<dbReference type="EMBL" id="JAVRBK010000001">
    <property type="protein sequence ID" value="KAK5650163.1"/>
    <property type="molecule type" value="Genomic_DNA"/>
</dbReference>
<reference evidence="2 3" key="1">
    <citation type="journal article" date="2024" name="Insects">
        <title>An Improved Chromosome-Level Genome Assembly of the Firefly Pyrocoelia pectoralis.</title>
        <authorList>
            <person name="Fu X."/>
            <person name="Meyer-Rochow V.B."/>
            <person name="Ballantyne L."/>
            <person name="Zhu X."/>
        </authorList>
    </citation>
    <scope>NUCLEOTIDE SEQUENCE [LARGE SCALE GENOMIC DNA]</scope>
    <source>
        <strain evidence="2">XCY_ONT2</strain>
    </source>
</reference>
<comment type="caution">
    <text evidence="2">The sequence shown here is derived from an EMBL/GenBank/DDBJ whole genome shotgun (WGS) entry which is preliminary data.</text>
</comment>
<organism evidence="2 3">
    <name type="scientific">Pyrocoelia pectoralis</name>
    <dbReference type="NCBI Taxonomy" id="417401"/>
    <lineage>
        <taxon>Eukaryota</taxon>
        <taxon>Metazoa</taxon>
        <taxon>Ecdysozoa</taxon>
        <taxon>Arthropoda</taxon>
        <taxon>Hexapoda</taxon>
        <taxon>Insecta</taxon>
        <taxon>Pterygota</taxon>
        <taxon>Neoptera</taxon>
        <taxon>Endopterygota</taxon>
        <taxon>Coleoptera</taxon>
        <taxon>Polyphaga</taxon>
        <taxon>Elateriformia</taxon>
        <taxon>Elateroidea</taxon>
        <taxon>Lampyridae</taxon>
        <taxon>Lampyrinae</taxon>
        <taxon>Pyrocoelia</taxon>
    </lineage>
</organism>
<feature type="compositionally biased region" description="Basic residues" evidence="1">
    <location>
        <begin position="241"/>
        <end position="260"/>
    </location>
</feature>
<evidence type="ECO:0000256" key="1">
    <source>
        <dbReference type="SAM" id="MobiDB-lite"/>
    </source>
</evidence>
<dbReference type="AlphaFoldDB" id="A0AAN7VUV3"/>
<name>A0AAN7VUV3_9COLE</name>
<evidence type="ECO:0000313" key="2">
    <source>
        <dbReference type="EMBL" id="KAK5650163.1"/>
    </source>
</evidence>
<sequence length="266" mass="31224">MFFSKIMLEAHSVNQAAVPRYLYVIIMATCIVYSHPHPVSTKSATTPWWCQPCQNQHKTRHSRAINEILKDQFNVAIVNYENMVSPYVKQIHKKIGYIKEQFSKHKWLPRKKFYQSLRKDNVKILPELLYQLQIFAVTIERLSNMEIQSQDSSFDVDQRASAMLRVKVDLNSLRCETEDEIFSKRQTIVKNVPSNLVDENIPEVVHHLTEGLIKDYSILENYYKFLKKSRAKIFGKERQQKKAAKRKNNNNLKPRKKTIKIKVSAS</sequence>
<feature type="region of interest" description="Disordered" evidence="1">
    <location>
        <begin position="236"/>
        <end position="266"/>
    </location>
</feature>
<gene>
    <name evidence="2" type="ORF">RI129_001192</name>
</gene>
<accession>A0AAN7VUV3</accession>
<keyword evidence="3" id="KW-1185">Reference proteome</keyword>
<protein>
    <submittedName>
        <fullName evidence="2">Uncharacterized protein</fullName>
    </submittedName>
</protein>
<dbReference type="Proteomes" id="UP001329430">
    <property type="component" value="Chromosome 1"/>
</dbReference>